<keyword evidence="11" id="KW-0325">Glycoprotein</keyword>
<reference evidence="16" key="1">
    <citation type="submission" date="2025-08" db="UniProtKB">
        <authorList>
            <consortium name="RefSeq"/>
        </authorList>
    </citation>
    <scope>IDENTIFICATION</scope>
    <source>
        <tissue evidence="16">Whole larval tissue</tissue>
    </source>
</reference>
<organism evidence="15 16">
    <name type="scientific">Spodoptera frugiperda</name>
    <name type="common">Fall armyworm</name>
    <dbReference type="NCBI Taxonomy" id="7108"/>
    <lineage>
        <taxon>Eukaryota</taxon>
        <taxon>Metazoa</taxon>
        <taxon>Ecdysozoa</taxon>
        <taxon>Arthropoda</taxon>
        <taxon>Hexapoda</taxon>
        <taxon>Insecta</taxon>
        <taxon>Pterygota</taxon>
        <taxon>Neoptera</taxon>
        <taxon>Endopterygota</taxon>
        <taxon>Lepidoptera</taxon>
        <taxon>Glossata</taxon>
        <taxon>Ditrysia</taxon>
        <taxon>Noctuoidea</taxon>
        <taxon>Noctuidae</taxon>
        <taxon>Amphipyrinae</taxon>
        <taxon>Spodoptera</taxon>
    </lineage>
</organism>
<evidence type="ECO:0000256" key="6">
    <source>
        <dbReference type="ARBA" id="ARBA00022725"/>
    </source>
</evidence>
<dbReference type="CTD" id="38868"/>
<dbReference type="Proteomes" id="UP000829999">
    <property type="component" value="Chromosome 25"/>
</dbReference>
<keyword evidence="6" id="KW-0552">Olfaction</keyword>
<keyword evidence="5 14" id="KW-0812">Transmembrane</keyword>
<dbReference type="PRINTS" id="PR01609">
    <property type="entry name" value="CD36FAMILY"/>
</dbReference>
<name>A0A9R0CUY4_SPOFR</name>
<sequence length="542" mass="60779">MCGVIGSVITLSLGAILVIGSCIVGFLVVPNVVRNVITGEVVLIENTIQMERFERVPFTLNFTVKIFNVTNPQSVLNGGVPFVTEVGPYVYKLHQTREILGMNGDVIRYKRHEHFVFDPVLSYPYTEEDVLTIINVPYHAIIQVAETLYPSLMPLVNLAIDGVFGKNNQPFVNITARELLFDGIPLCQNTGLIATIACNIIRNIAQGARNIEQLEDDSLVFSILDYKEQLPSEEYEVLRGLDDPADLGRILKYGGYNRFRHWAKNPEGGVTPCNQINGTDAGIYPPFVKRSDSIYAINTDICRSVELRYEYDTEYKGIPTYRYAANEWLLDNDEGCFCLNETRGLNREDGCLLKGAMELYSCVGAFLVLSYPHFLFADNIYRNSVVGMWPDEDKHKIFVDIEPNTGTPIRGAKRAQFNIFARPVSGIPATQTFRTSLVPILWVDESIILPDEFVEELTGRLLHSLRLVDIFIPVIIAACCLVLLLGTGLTIRAFLVRNSIKKTEAVLDSKPQPEVETRPEPETQIEPRSQPEPRLVENGATK</sequence>
<dbReference type="RefSeq" id="XP_035430185.2">
    <property type="nucleotide sequence ID" value="XM_035574292.2"/>
</dbReference>
<evidence type="ECO:0000256" key="1">
    <source>
        <dbReference type="ARBA" id="ARBA00004236"/>
    </source>
</evidence>
<dbReference type="GeneID" id="118262721"/>
<accession>A0A9R0CUY4</accession>
<evidence type="ECO:0000256" key="11">
    <source>
        <dbReference type="ARBA" id="ARBA00023180"/>
    </source>
</evidence>
<protein>
    <recommendedName>
        <fullName evidence="12">Sensory neuron membrane protein 2</fullName>
    </recommendedName>
</protein>
<evidence type="ECO:0000256" key="14">
    <source>
        <dbReference type="SAM" id="Phobius"/>
    </source>
</evidence>
<evidence type="ECO:0000256" key="9">
    <source>
        <dbReference type="ARBA" id="ARBA00023157"/>
    </source>
</evidence>
<feature type="transmembrane region" description="Helical" evidence="14">
    <location>
        <begin position="7"/>
        <end position="29"/>
    </location>
</feature>
<dbReference type="GO" id="GO:0007608">
    <property type="term" value="P:sensory perception of smell"/>
    <property type="evidence" value="ECO:0007669"/>
    <property type="project" value="UniProtKB-KW"/>
</dbReference>
<keyword evidence="10" id="KW-0675">Receptor</keyword>
<keyword evidence="9" id="KW-1015">Disulfide bond</keyword>
<evidence type="ECO:0000256" key="12">
    <source>
        <dbReference type="ARBA" id="ARBA00040645"/>
    </source>
</evidence>
<comment type="subcellular location">
    <subcellularLocation>
        <location evidence="1">Cell membrane</location>
    </subcellularLocation>
</comment>
<feature type="region of interest" description="Disordered" evidence="13">
    <location>
        <begin position="507"/>
        <end position="542"/>
    </location>
</feature>
<dbReference type="InterPro" id="IPR002159">
    <property type="entry name" value="CD36_fam"/>
</dbReference>
<dbReference type="GO" id="GO:0005886">
    <property type="term" value="C:plasma membrane"/>
    <property type="evidence" value="ECO:0007669"/>
    <property type="project" value="UniProtKB-SubCell"/>
</dbReference>
<keyword evidence="15" id="KW-1185">Reference proteome</keyword>
<dbReference type="Pfam" id="PF01130">
    <property type="entry name" value="CD36"/>
    <property type="match status" value="1"/>
</dbReference>
<keyword evidence="8 14" id="KW-0472">Membrane</keyword>
<gene>
    <name evidence="16" type="primary">LOC118262721</name>
</gene>
<evidence type="ECO:0000256" key="4">
    <source>
        <dbReference type="ARBA" id="ARBA00022606"/>
    </source>
</evidence>
<dbReference type="PANTHER" id="PTHR11923">
    <property type="entry name" value="SCAVENGER RECEPTOR CLASS B TYPE-1 SR-B1"/>
    <property type="match status" value="1"/>
</dbReference>
<dbReference type="GO" id="GO:0005044">
    <property type="term" value="F:scavenger receptor activity"/>
    <property type="evidence" value="ECO:0007669"/>
    <property type="project" value="TreeGrafter"/>
</dbReference>
<evidence type="ECO:0000256" key="13">
    <source>
        <dbReference type="SAM" id="MobiDB-lite"/>
    </source>
</evidence>
<feature type="transmembrane region" description="Helical" evidence="14">
    <location>
        <begin position="470"/>
        <end position="495"/>
    </location>
</feature>
<dbReference type="PANTHER" id="PTHR11923:SF109">
    <property type="entry name" value="SENSORY NEURON MEMBRANE PROTEIN 2"/>
    <property type="match status" value="1"/>
</dbReference>
<evidence type="ECO:0000256" key="10">
    <source>
        <dbReference type="ARBA" id="ARBA00023170"/>
    </source>
</evidence>
<proteinExistence type="inferred from homology"/>
<keyword evidence="7 14" id="KW-1133">Transmembrane helix</keyword>
<feature type="compositionally biased region" description="Basic and acidic residues" evidence="13">
    <location>
        <begin position="507"/>
        <end position="521"/>
    </location>
</feature>
<keyword evidence="4" id="KW-0716">Sensory transduction</keyword>
<evidence type="ECO:0000313" key="15">
    <source>
        <dbReference type="Proteomes" id="UP000829999"/>
    </source>
</evidence>
<evidence type="ECO:0000313" key="16">
    <source>
        <dbReference type="RefSeq" id="XP_035430185.2"/>
    </source>
</evidence>
<dbReference type="OrthoDB" id="195015at2759"/>
<evidence type="ECO:0000256" key="5">
    <source>
        <dbReference type="ARBA" id="ARBA00022692"/>
    </source>
</evidence>
<dbReference type="AlphaFoldDB" id="A0A9R0CUY4"/>
<dbReference type="SMR" id="A0A9R0CUY4"/>
<evidence type="ECO:0000256" key="3">
    <source>
        <dbReference type="ARBA" id="ARBA00022475"/>
    </source>
</evidence>
<keyword evidence="3" id="KW-1003">Cell membrane</keyword>
<comment type="similarity">
    <text evidence="2">Belongs to the CD36 family.</text>
</comment>
<dbReference type="GO" id="GO:0005737">
    <property type="term" value="C:cytoplasm"/>
    <property type="evidence" value="ECO:0007669"/>
    <property type="project" value="TreeGrafter"/>
</dbReference>
<evidence type="ECO:0000256" key="7">
    <source>
        <dbReference type="ARBA" id="ARBA00022989"/>
    </source>
</evidence>
<evidence type="ECO:0000256" key="8">
    <source>
        <dbReference type="ARBA" id="ARBA00023136"/>
    </source>
</evidence>
<evidence type="ECO:0000256" key="2">
    <source>
        <dbReference type="ARBA" id="ARBA00010532"/>
    </source>
</evidence>